<dbReference type="SUPFAM" id="SSF51391">
    <property type="entry name" value="Thiamin phosphate synthase"/>
    <property type="match status" value="1"/>
</dbReference>
<keyword evidence="5 9" id="KW-0784">Thiamine biosynthesis</keyword>
<evidence type="ECO:0000256" key="3">
    <source>
        <dbReference type="ARBA" id="ARBA00022723"/>
    </source>
</evidence>
<feature type="binding site" evidence="9">
    <location>
        <position position="108"/>
    </location>
    <ligand>
        <name>4-amino-2-methyl-5-(diphosphooxymethyl)pyrimidine</name>
        <dbReference type="ChEBI" id="CHEBI:57841"/>
    </ligand>
</feature>
<dbReference type="PANTHER" id="PTHR20857">
    <property type="entry name" value="THIAMINE-PHOSPHATE PYROPHOSPHORYLASE"/>
    <property type="match status" value="1"/>
</dbReference>
<comment type="catalytic activity">
    <reaction evidence="7 9 10">
        <text>2-(2-carboxy-4-methylthiazol-5-yl)ethyl phosphate + 4-amino-2-methyl-5-(diphosphooxymethyl)pyrimidine + 2 H(+) = thiamine phosphate + CO2 + diphosphate</text>
        <dbReference type="Rhea" id="RHEA:47848"/>
        <dbReference type="ChEBI" id="CHEBI:15378"/>
        <dbReference type="ChEBI" id="CHEBI:16526"/>
        <dbReference type="ChEBI" id="CHEBI:33019"/>
        <dbReference type="ChEBI" id="CHEBI:37575"/>
        <dbReference type="ChEBI" id="CHEBI:57841"/>
        <dbReference type="ChEBI" id="CHEBI:62890"/>
        <dbReference type="EC" id="2.5.1.3"/>
    </reaction>
</comment>
<evidence type="ECO:0000256" key="1">
    <source>
        <dbReference type="ARBA" id="ARBA00005165"/>
    </source>
</evidence>
<dbReference type="InterPro" id="IPR022998">
    <property type="entry name" value="ThiamineP_synth_TenI"/>
</dbReference>
<organism evidence="13 14">
    <name type="scientific">Thermoflexus hugenholtzii JAD2</name>
    <dbReference type="NCBI Taxonomy" id="877466"/>
    <lineage>
        <taxon>Bacteria</taxon>
        <taxon>Bacillati</taxon>
        <taxon>Chloroflexota</taxon>
        <taxon>Thermoflexia</taxon>
        <taxon>Thermoflexales</taxon>
        <taxon>Thermoflexaceae</taxon>
        <taxon>Thermoflexus</taxon>
    </lineage>
</organism>
<keyword evidence="4 9" id="KW-0460">Magnesium</keyword>
<evidence type="ECO:0000256" key="9">
    <source>
        <dbReference type="HAMAP-Rule" id="MF_00097"/>
    </source>
</evidence>
<evidence type="ECO:0000256" key="8">
    <source>
        <dbReference type="ARBA" id="ARBA00047883"/>
    </source>
</evidence>
<evidence type="ECO:0000256" key="10">
    <source>
        <dbReference type="RuleBase" id="RU003826"/>
    </source>
</evidence>
<dbReference type="GO" id="GO:0004789">
    <property type="term" value="F:thiamine-phosphate diphosphorylase activity"/>
    <property type="evidence" value="ECO:0007669"/>
    <property type="project" value="UniProtKB-UniRule"/>
</dbReference>
<dbReference type="FunFam" id="3.20.20.70:FF:000096">
    <property type="entry name" value="Thiamine-phosphate synthase"/>
    <property type="match status" value="1"/>
</dbReference>
<evidence type="ECO:0000256" key="4">
    <source>
        <dbReference type="ARBA" id="ARBA00022842"/>
    </source>
</evidence>
<dbReference type="EMBL" id="FYEK01000003">
    <property type="protein sequence ID" value="SNB51418.1"/>
    <property type="molecule type" value="Genomic_DNA"/>
</dbReference>
<feature type="domain" description="Thiamine phosphate synthase/TenI" evidence="12">
    <location>
        <begin position="7"/>
        <end position="187"/>
    </location>
</feature>
<comment type="similarity">
    <text evidence="9 10">Belongs to the thiamine-phosphate synthase family.</text>
</comment>
<dbReference type="Pfam" id="PF02581">
    <property type="entry name" value="TMP-TENI"/>
    <property type="match status" value="1"/>
</dbReference>
<comment type="function">
    <text evidence="9">Condenses 4-methyl-5-(beta-hydroxyethyl)thiazole monophosphate (THZ-P) and 2-methyl-4-amino-5-hydroxymethyl pyrimidine pyrophosphate (HMP-PP) to form thiamine monophosphate (TMP).</text>
</comment>
<comment type="catalytic activity">
    <reaction evidence="8 9 10">
        <text>2-[(2R,5Z)-2-carboxy-4-methylthiazol-5(2H)-ylidene]ethyl phosphate + 4-amino-2-methyl-5-(diphosphooxymethyl)pyrimidine + 2 H(+) = thiamine phosphate + CO2 + diphosphate</text>
        <dbReference type="Rhea" id="RHEA:47844"/>
        <dbReference type="ChEBI" id="CHEBI:15378"/>
        <dbReference type="ChEBI" id="CHEBI:16526"/>
        <dbReference type="ChEBI" id="CHEBI:33019"/>
        <dbReference type="ChEBI" id="CHEBI:37575"/>
        <dbReference type="ChEBI" id="CHEBI:57841"/>
        <dbReference type="ChEBI" id="CHEBI:62899"/>
        <dbReference type="EC" id="2.5.1.3"/>
    </reaction>
</comment>
<evidence type="ECO:0000256" key="11">
    <source>
        <dbReference type="RuleBase" id="RU004253"/>
    </source>
</evidence>
<keyword evidence="14" id="KW-1185">Reference proteome</keyword>
<dbReference type="GO" id="GO:0009229">
    <property type="term" value="P:thiamine diphosphate biosynthetic process"/>
    <property type="evidence" value="ECO:0007669"/>
    <property type="project" value="UniProtKB-UniRule"/>
</dbReference>
<protein>
    <recommendedName>
        <fullName evidence="9">Thiamine-phosphate synthase</fullName>
        <shortName evidence="9">TP synthase</shortName>
        <shortName evidence="9">TPS</shortName>
        <ecNumber evidence="9">2.5.1.3</ecNumber>
    </recommendedName>
    <alternativeName>
        <fullName evidence="9">Thiamine-phosphate pyrophosphorylase</fullName>
        <shortName evidence="9">TMP pyrophosphorylase</shortName>
        <shortName evidence="9">TMP-PPase</shortName>
    </alternativeName>
</protein>
<accession>A0A212PWM0</accession>
<dbReference type="PANTHER" id="PTHR20857:SF15">
    <property type="entry name" value="THIAMINE-PHOSPHATE SYNTHASE"/>
    <property type="match status" value="1"/>
</dbReference>
<dbReference type="EC" id="2.5.1.3" evidence="9"/>
<feature type="binding site" evidence="9">
    <location>
        <position position="89"/>
    </location>
    <ligand>
        <name>Mg(2+)</name>
        <dbReference type="ChEBI" id="CHEBI:18420"/>
    </ligand>
</feature>
<name>A0A212PWM0_9CHLR</name>
<feature type="binding site" evidence="9">
    <location>
        <begin position="37"/>
        <end position="41"/>
    </location>
    <ligand>
        <name>4-amino-2-methyl-5-(diphosphooxymethyl)pyrimidine</name>
        <dbReference type="ChEBI" id="CHEBI:57841"/>
    </ligand>
</feature>
<dbReference type="InterPro" id="IPR034291">
    <property type="entry name" value="TMP_synthase"/>
</dbReference>
<keyword evidence="3 9" id="KW-0479">Metal-binding</keyword>
<gene>
    <name evidence="9" type="primary">thiE</name>
    <name evidence="13" type="ORF">SAMN02746019_00021450</name>
</gene>
<dbReference type="HAMAP" id="MF_00097">
    <property type="entry name" value="TMP_synthase"/>
    <property type="match status" value="1"/>
</dbReference>
<comment type="pathway">
    <text evidence="1 9 11">Cofactor biosynthesis; thiamine diphosphate biosynthesis; thiamine phosphate from 4-amino-2-methyl-5-diphosphomethylpyrimidine and 4-methyl-5-(2-phosphoethyl)-thiazole: step 1/1.</text>
</comment>
<dbReference type="UniPathway" id="UPA00060">
    <property type="reaction ID" value="UER00141"/>
</dbReference>
<proteinExistence type="inferred from homology"/>
<keyword evidence="2 9" id="KW-0808">Transferase</keyword>
<feature type="binding site" evidence="9">
    <location>
        <begin position="184"/>
        <end position="185"/>
    </location>
    <ligand>
        <name>2-[(2R,5Z)-2-carboxy-4-methylthiazol-5(2H)-ylidene]ethyl phosphate</name>
        <dbReference type="ChEBI" id="CHEBI:62899"/>
    </ligand>
</feature>
<dbReference type="CDD" id="cd00564">
    <property type="entry name" value="TMP_TenI"/>
    <property type="match status" value="1"/>
</dbReference>
<dbReference type="GO" id="GO:0000287">
    <property type="term" value="F:magnesium ion binding"/>
    <property type="evidence" value="ECO:0007669"/>
    <property type="project" value="UniProtKB-UniRule"/>
</dbReference>
<dbReference type="AlphaFoldDB" id="A0A212PWM0"/>
<dbReference type="InterPro" id="IPR036206">
    <property type="entry name" value="ThiamineP_synth_sf"/>
</dbReference>
<dbReference type="Gene3D" id="3.20.20.70">
    <property type="entry name" value="Aldolase class I"/>
    <property type="match status" value="1"/>
</dbReference>
<dbReference type="GO" id="GO:0005737">
    <property type="term" value="C:cytoplasm"/>
    <property type="evidence" value="ECO:0007669"/>
    <property type="project" value="TreeGrafter"/>
</dbReference>
<feature type="binding site" evidence="9">
    <location>
        <begin position="134"/>
        <end position="136"/>
    </location>
    <ligand>
        <name>2-[(2R,5Z)-2-carboxy-4-methylthiazol-5(2H)-ylidene]ethyl phosphate</name>
        <dbReference type="ChEBI" id="CHEBI:62899"/>
    </ligand>
</feature>
<dbReference type="InterPro" id="IPR013785">
    <property type="entry name" value="Aldolase_TIM"/>
</dbReference>
<feature type="binding site" evidence="9">
    <location>
        <position position="70"/>
    </location>
    <ligand>
        <name>Mg(2+)</name>
        <dbReference type="ChEBI" id="CHEBI:18420"/>
    </ligand>
</feature>
<evidence type="ECO:0000256" key="5">
    <source>
        <dbReference type="ARBA" id="ARBA00022977"/>
    </source>
</evidence>
<feature type="binding site" evidence="9">
    <location>
        <position position="164"/>
    </location>
    <ligand>
        <name>2-[(2R,5Z)-2-carboxy-4-methylthiazol-5(2H)-ylidene]ethyl phosphate</name>
        <dbReference type="ChEBI" id="CHEBI:62899"/>
    </ligand>
</feature>
<comment type="catalytic activity">
    <reaction evidence="6 9 10">
        <text>4-methyl-5-(2-phosphooxyethyl)-thiazole + 4-amino-2-methyl-5-(diphosphooxymethyl)pyrimidine + H(+) = thiamine phosphate + diphosphate</text>
        <dbReference type="Rhea" id="RHEA:22328"/>
        <dbReference type="ChEBI" id="CHEBI:15378"/>
        <dbReference type="ChEBI" id="CHEBI:33019"/>
        <dbReference type="ChEBI" id="CHEBI:37575"/>
        <dbReference type="ChEBI" id="CHEBI:57841"/>
        <dbReference type="ChEBI" id="CHEBI:58296"/>
        <dbReference type="EC" id="2.5.1.3"/>
    </reaction>
</comment>
<evidence type="ECO:0000313" key="14">
    <source>
        <dbReference type="Proteomes" id="UP000197025"/>
    </source>
</evidence>
<dbReference type="NCBIfam" id="TIGR00693">
    <property type="entry name" value="thiE"/>
    <property type="match status" value="1"/>
</dbReference>
<dbReference type="Proteomes" id="UP000197025">
    <property type="component" value="Unassembled WGS sequence"/>
</dbReference>
<dbReference type="InParanoid" id="A0A212PWM0"/>
<evidence type="ECO:0000259" key="12">
    <source>
        <dbReference type="Pfam" id="PF02581"/>
    </source>
</evidence>
<dbReference type="FunCoup" id="A0A212PWM0">
    <property type="interactions" value="324"/>
</dbReference>
<comment type="cofactor">
    <cofactor evidence="9">
        <name>Mg(2+)</name>
        <dbReference type="ChEBI" id="CHEBI:18420"/>
    </cofactor>
    <text evidence="9">Binds 1 Mg(2+) ion per subunit.</text>
</comment>
<feature type="binding site" evidence="9">
    <location>
        <position position="137"/>
    </location>
    <ligand>
        <name>4-amino-2-methyl-5-(diphosphooxymethyl)pyrimidine</name>
        <dbReference type="ChEBI" id="CHEBI:57841"/>
    </ligand>
</feature>
<evidence type="ECO:0000256" key="7">
    <source>
        <dbReference type="ARBA" id="ARBA00047851"/>
    </source>
</evidence>
<evidence type="ECO:0000256" key="6">
    <source>
        <dbReference type="ARBA" id="ARBA00047334"/>
    </source>
</evidence>
<sequence>MSLDLRVYLVLDPAHTGGRSPLEVAEAALRGGVTVVQLRWKVGPLREMLRWGAALRELCRRYRVPLLINDRADVALALEADGVHVGQEDLPPEVARRLLGPRALIGVSARTPEQAQAAEAAGADYLGTGSVFPTGSKEGARLIGLEGLRTVARATRLPVVAIGGVNAENAAACIQAGAAGVAVISAITQAPDPEAAARALRRAVDEALAARRLEG</sequence>
<dbReference type="RefSeq" id="WP_200808008.1">
    <property type="nucleotide sequence ID" value="NZ_FYEK01000003.1"/>
</dbReference>
<dbReference type="GO" id="GO:0009228">
    <property type="term" value="P:thiamine biosynthetic process"/>
    <property type="evidence" value="ECO:0007669"/>
    <property type="project" value="UniProtKB-KW"/>
</dbReference>
<reference evidence="14" key="1">
    <citation type="submission" date="2017-06" db="EMBL/GenBank/DDBJ databases">
        <authorList>
            <person name="Varghese N."/>
            <person name="Submissions S."/>
        </authorList>
    </citation>
    <scope>NUCLEOTIDE SEQUENCE [LARGE SCALE GENOMIC DNA]</scope>
    <source>
        <strain evidence="14">JAD2</strain>
    </source>
</reference>
<evidence type="ECO:0000313" key="13">
    <source>
        <dbReference type="EMBL" id="SNB51418.1"/>
    </source>
</evidence>
<feature type="binding site" evidence="9">
    <location>
        <position position="69"/>
    </location>
    <ligand>
        <name>4-amino-2-methyl-5-(diphosphooxymethyl)pyrimidine</name>
        <dbReference type="ChEBI" id="CHEBI:57841"/>
    </ligand>
</feature>
<evidence type="ECO:0000256" key="2">
    <source>
        <dbReference type="ARBA" id="ARBA00022679"/>
    </source>
</evidence>